<protein>
    <submittedName>
        <fullName evidence="1">Uncharacterized protein</fullName>
    </submittedName>
</protein>
<evidence type="ECO:0000313" key="2">
    <source>
        <dbReference type="Proteomes" id="UP000291121"/>
    </source>
</evidence>
<dbReference type="AlphaFoldDB" id="A0A4P6FWQ8"/>
<dbReference type="Proteomes" id="UP000291121">
    <property type="component" value="Chromosome"/>
</dbReference>
<keyword evidence="2" id="KW-1185">Reference proteome</keyword>
<reference evidence="1 2" key="1">
    <citation type="submission" date="2017-11" db="EMBL/GenBank/DDBJ databases">
        <title>Genome sequence of Pseudomonas arsenicoxydans ACM1.</title>
        <authorList>
            <person name="Nascimento F.X."/>
        </authorList>
    </citation>
    <scope>NUCLEOTIDE SEQUENCE [LARGE SCALE GENOMIC DNA]</scope>
    <source>
        <strain evidence="1 2">ACM1</strain>
    </source>
</reference>
<gene>
    <name evidence="1" type="ORF">CUN61_04945</name>
</gene>
<dbReference type="EMBL" id="CP024767">
    <property type="protein sequence ID" value="QAY83355.1"/>
    <property type="molecule type" value="Genomic_DNA"/>
</dbReference>
<accession>A0A4P6FWQ8</accession>
<evidence type="ECO:0000313" key="1">
    <source>
        <dbReference type="EMBL" id="QAY83355.1"/>
    </source>
</evidence>
<organism evidence="1 2">
    <name type="scientific">Pseudomonas arsenicoxydans</name>
    <dbReference type="NCBI Taxonomy" id="702115"/>
    <lineage>
        <taxon>Bacteria</taxon>
        <taxon>Pseudomonadati</taxon>
        <taxon>Pseudomonadota</taxon>
        <taxon>Gammaproteobacteria</taxon>
        <taxon>Pseudomonadales</taxon>
        <taxon>Pseudomonadaceae</taxon>
        <taxon>Pseudomonas</taxon>
    </lineage>
</organism>
<name>A0A4P6FWQ8_9PSED</name>
<proteinExistence type="predicted"/>
<dbReference type="RefSeq" id="WP_208670741.1">
    <property type="nucleotide sequence ID" value="NZ_CP024767.1"/>
</dbReference>
<sequence length="197" mass="21707">MQFSNLIEGNGSKQVAMRKELDELARQLSDDELQMLCRNALLQSKSNPCTTSLSALATNALIPKESIFRSHLETRQQQLGGFDIFVYGHTHLWERPWKVTNVDGKVKTVTVVNTGASQRPIDDKVFLAIAQQKGVTPSQALPQLAPEDLPPCYGMVVVDHGAANVLARLRLWQMPEGGAQGMFREPGVAECPDNAPR</sequence>